<dbReference type="InterPro" id="IPR029069">
    <property type="entry name" value="HotDog_dom_sf"/>
</dbReference>
<dbReference type="OrthoDB" id="9801517at2"/>
<evidence type="ECO:0000256" key="4">
    <source>
        <dbReference type="ARBA" id="ARBA00022832"/>
    </source>
</evidence>
<keyword evidence="5" id="KW-0809">Transit peptide</keyword>
<dbReference type="Pfam" id="PF20791">
    <property type="entry name" value="Acyl-ACP_TE_C"/>
    <property type="match status" value="1"/>
</dbReference>
<dbReference type="GO" id="GO:0016297">
    <property type="term" value="F:fatty acyl-[ACP] hydrolase activity"/>
    <property type="evidence" value="ECO:0007669"/>
    <property type="project" value="InterPro"/>
</dbReference>
<feature type="domain" description="Acyl-ACP thioesterase-like C-terminal" evidence="9">
    <location>
        <begin position="149"/>
        <end position="221"/>
    </location>
</feature>
<evidence type="ECO:0000256" key="2">
    <source>
        <dbReference type="ARBA" id="ARBA00022516"/>
    </source>
</evidence>
<dbReference type="InterPro" id="IPR045023">
    <property type="entry name" value="FATA/B"/>
</dbReference>
<keyword evidence="7" id="KW-0275">Fatty acid biosynthesis</keyword>
<evidence type="ECO:0000313" key="10">
    <source>
        <dbReference type="EMBL" id="SCY01381.1"/>
    </source>
</evidence>
<keyword evidence="11" id="KW-1185">Reference proteome</keyword>
<dbReference type="EMBL" id="FMUR01000006">
    <property type="protein sequence ID" value="SCY01381.1"/>
    <property type="molecule type" value="Genomic_DNA"/>
</dbReference>
<dbReference type="RefSeq" id="WP_074461807.1">
    <property type="nucleotide sequence ID" value="NZ_FMUR01000006.1"/>
</dbReference>
<dbReference type="AlphaFoldDB" id="A0A1G5CGD4"/>
<sequence>MYTFESKIRYSEIDRSGELTLESLIDYFQDCSTFQTQDGPASMEYLRDKGIVWVLSSWQIVVNRYPKLCEDVVIGTVPYDMRGAIGYRNFFMDTKDGERLAVANSIWTLVDIEKGFPSRITDEILKAYPIEPKIEMEYEGRKIEIPEDEEKFWGEEIQVKRHNLDTNNHVNNGQYVRIAMDCLPKRDLKVVAMRAEYKKQSRLGDVLCPVVITGKKGHNDKYIVSLNGEDGKPVCVVELVVS</sequence>
<evidence type="ECO:0000256" key="6">
    <source>
        <dbReference type="ARBA" id="ARBA00023098"/>
    </source>
</evidence>
<evidence type="ECO:0000259" key="8">
    <source>
        <dbReference type="Pfam" id="PF01643"/>
    </source>
</evidence>
<dbReference type="CDD" id="cd00586">
    <property type="entry name" value="4HBT"/>
    <property type="match status" value="1"/>
</dbReference>
<accession>A0A1G5CGD4</accession>
<dbReference type="InterPro" id="IPR002864">
    <property type="entry name" value="Acyl-ACP_thioesterase_NHD"/>
</dbReference>
<dbReference type="Gene3D" id="3.10.129.10">
    <property type="entry name" value="Hotdog Thioesterase"/>
    <property type="match status" value="1"/>
</dbReference>
<keyword evidence="4" id="KW-0276">Fatty acid metabolism</keyword>
<proteinExistence type="inferred from homology"/>
<dbReference type="GO" id="GO:0000036">
    <property type="term" value="F:acyl carrier activity"/>
    <property type="evidence" value="ECO:0007669"/>
    <property type="project" value="TreeGrafter"/>
</dbReference>
<keyword evidence="3" id="KW-0378">Hydrolase</keyword>
<evidence type="ECO:0000256" key="1">
    <source>
        <dbReference type="ARBA" id="ARBA00006500"/>
    </source>
</evidence>
<name>A0A1G5CGD4_9FIRM</name>
<dbReference type="SUPFAM" id="SSF54637">
    <property type="entry name" value="Thioesterase/thiol ester dehydrase-isomerase"/>
    <property type="match status" value="2"/>
</dbReference>
<reference evidence="11" key="1">
    <citation type="submission" date="2016-10" db="EMBL/GenBank/DDBJ databases">
        <authorList>
            <person name="Varghese N."/>
            <person name="Submissions S."/>
        </authorList>
    </citation>
    <scope>NUCLEOTIDE SEQUENCE [LARGE SCALE GENOMIC DNA]</scope>
    <source>
        <strain evidence="11">XBD2006</strain>
    </source>
</reference>
<comment type="similarity">
    <text evidence="1">Belongs to the acyl-ACP thioesterase family.</text>
</comment>
<evidence type="ECO:0000259" key="9">
    <source>
        <dbReference type="Pfam" id="PF20791"/>
    </source>
</evidence>
<evidence type="ECO:0000313" key="11">
    <source>
        <dbReference type="Proteomes" id="UP000183047"/>
    </source>
</evidence>
<evidence type="ECO:0000256" key="3">
    <source>
        <dbReference type="ARBA" id="ARBA00022801"/>
    </source>
</evidence>
<keyword evidence="2" id="KW-0444">Lipid biosynthesis</keyword>
<evidence type="ECO:0000256" key="7">
    <source>
        <dbReference type="ARBA" id="ARBA00023160"/>
    </source>
</evidence>
<dbReference type="Proteomes" id="UP000183047">
    <property type="component" value="Unassembled WGS sequence"/>
</dbReference>
<dbReference type="PANTHER" id="PTHR31727">
    <property type="entry name" value="OLEOYL-ACYL CARRIER PROTEIN THIOESTERASE 1, CHLOROPLASTIC"/>
    <property type="match status" value="1"/>
</dbReference>
<dbReference type="InterPro" id="IPR049427">
    <property type="entry name" value="Acyl-ACP_TE_C"/>
</dbReference>
<protein>
    <submittedName>
        <fullName evidence="10">Acyl-ACP thioesterase</fullName>
    </submittedName>
</protein>
<dbReference type="PANTHER" id="PTHR31727:SF6">
    <property type="entry name" value="OLEOYL-ACYL CARRIER PROTEIN THIOESTERASE 1, CHLOROPLASTIC"/>
    <property type="match status" value="1"/>
</dbReference>
<keyword evidence="6" id="KW-0443">Lipid metabolism</keyword>
<dbReference type="Pfam" id="PF01643">
    <property type="entry name" value="Acyl-ACP_TE"/>
    <property type="match status" value="1"/>
</dbReference>
<evidence type="ECO:0000256" key="5">
    <source>
        <dbReference type="ARBA" id="ARBA00022946"/>
    </source>
</evidence>
<organism evidence="10 11">
    <name type="scientific">Butyrivibrio hungatei</name>
    <dbReference type="NCBI Taxonomy" id="185008"/>
    <lineage>
        <taxon>Bacteria</taxon>
        <taxon>Bacillati</taxon>
        <taxon>Bacillota</taxon>
        <taxon>Clostridia</taxon>
        <taxon>Lachnospirales</taxon>
        <taxon>Lachnospiraceae</taxon>
        <taxon>Butyrivibrio</taxon>
    </lineage>
</organism>
<feature type="domain" description="Acyl-ACP thioesterase N-terminal hotdog" evidence="8">
    <location>
        <begin position="4"/>
        <end position="128"/>
    </location>
</feature>
<gene>
    <name evidence="10" type="ORF">SAMN02910451_01110</name>
</gene>